<name>A0ABW8RF01_9BACI</name>
<gene>
    <name evidence="1" type="ORF">ACJEBI_05010</name>
</gene>
<proteinExistence type="predicted"/>
<dbReference type="RefSeq" id="WP_406579530.1">
    <property type="nucleotide sequence ID" value="NZ_JBJHQH010000003.1"/>
</dbReference>
<evidence type="ECO:0000313" key="1">
    <source>
        <dbReference type="EMBL" id="MFK9090840.1"/>
    </source>
</evidence>
<evidence type="ECO:0000313" key="2">
    <source>
        <dbReference type="Proteomes" id="UP001623041"/>
    </source>
</evidence>
<dbReference type="Proteomes" id="UP001623041">
    <property type="component" value="Unassembled WGS sequence"/>
</dbReference>
<protein>
    <submittedName>
        <fullName evidence="1">Uncharacterized protein</fullName>
    </submittedName>
</protein>
<sequence length="62" mass="7317">MIEYVNKRIEELTVVKTDTFNALKQAEQIVQEEKEILEIKMKYYLAAGALAEMEELKRVLNR</sequence>
<dbReference type="EMBL" id="JBJHQH010000003">
    <property type="protein sequence ID" value="MFK9090840.1"/>
    <property type="molecule type" value="Genomic_DNA"/>
</dbReference>
<reference evidence="1 2" key="1">
    <citation type="submission" date="2024-11" db="EMBL/GenBank/DDBJ databases">
        <authorList>
            <person name="Lucas J.A."/>
        </authorList>
    </citation>
    <scope>NUCLEOTIDE SEQUENCE [LARGE SCALE GENOMIC DNA]</scope>
    <source>
        <strain evidence="1 2">Z 5.4</strain>
    </source>
</reference>
<comment type="caution">
    <text evidence="1">The sequence shown here is derived from an EMBL/GenBank/DDBJ whole genome shotgun (WGS) entry which is preliminary data.</text>
</comment>
<organism evidence="1 2">
    <name type="scientific">Bacillus salipaludis</name>
    <dbReference type="NCBI Taxonomy" id="2547811"/>
    <lineage>
        <taxon>Bacteria</taxon>
        <taxon>Bacillati</taxon>
        <taxon>Bacillota</taxon>
        <taxon>Bacilli</taxon>
        <taxon>Bacillales</taxon>
        <taxon>Bacillaceae</taxon>
        <taxon>Bacillus</taxon>
    </lineage>
</organism>
<accession>A0ABW8RF01</accession>
<keyword evidence="2" id="KW-1185">Reference proteome</keyword>